<dbReference type="Gene3D" id="3.30.450.90">
    <property type="match status" value="1"/>
</dbReference>
<dbReference type="Gene3D" id="3.40.50.300">
    <property type="entry name" value="P-loop containing nucleotide triphosphate hydrolases"/>
    <property type="match status" value="1"/>
</dbReference>
<dbReference type="RefSeq" id="WP_126798714.1">
    <property type="nucleotide sequence ID" value="NZ_PIPO01000003.1"/>
</dbReference>
<dbReference type="Pfam" id="PF00437">
    <property type="entry name" value="T2SSE"/>
    <property type="match status" value="1"/>
</dbReference>
<dbReference type="InterPro" id="IPR027417">
    <property type="entry name" value="P-loop_NTPase"/>
</dbReference>
<keyword evidence="4" id="KW-1185">Reference proteome</keyword>
<sequence length="351" mass="38168">MDIHRLLAQTLAKGASDLHLSVGAKAMLRVDGDILSAGGERLDRDDLELAFTQLMTAAQRAQYKRYQELDFAYELASGARFRVNAFCQQRGPAAVLRAIPGGVKSLDELQAPAVLKEIAQLQRGLVLVTGPTGSGKSTTLAAMVDYINAHYPHHILTIEDPVELVHQNKLSLVNQREVHRDTSSFAVALRAALREDPDVILVGELRDLETIRLALTAAETGHLVFATLHTTSAPKTIDRIVDVFPGDEKGMVRTMLSESLRAVISQLLVKRVDGGRVAAHEIMWVTPAIRNLIREDSIGQIASAMQTGAASGMQTMPQALISLQQRGEVAEALVQQMLDRDIAGYSGSGRR</sequence>
<comment type="caution">
    <text evidence="3">The sequence shown here is derived from an EMBL/GenBank/DDBJ whole genome shotgun (WGS) entry which is preliminary data.</text>
</comment>
<evidence type="ECO:0000256" key="1">
    <source>
        <dbReference type="ARBA" id="ARBA00006611"/>
    </source>
</evidence>
<dbReference type="SUPFAM" id="SSF52540">
    <property type="entry name" value="P-loop containing nucleoside triphosphate hydrolases"/>
    <property type="match status" value="1"/>
</dbReference>
<dbReference type="InterPro" id="IPR050921">
    <property type="entry name" value="T4SS_GSP_E_ATPase"/>
</dbReference>
<name>A0A432WGQ6_9GAMM</name>
<evidence type="ECO:0000313" key="3">
    <source>
        <dbReference type="EMBL" id="RUO32964.1"/>
    </source>
</evidence>
<organism evidence="3 4">
    <name type="scientific">Aliidiomarina soli</name>
    <dbReference type="NCBI Taxonomy" id="1928574"/>
    <lineage>
        <taxon>Bacteria</taxon>
        <taxon>Pseudomonadati</taxon>
        <taxon>Pseudomonadota</taxon>
        <taxon>Gammaproteobacteria</taxon>
        <taxon>Alteromonadales</taxon>
        <taxon>Idiomarinaceae</taxon>
        <taxon>Aliidiomarina</taxon>
    </lineage>
</organism>
<gene>
    <name evidence="3" type="ORF">CWE14_06875</name>
</gene>
<dbReference type="PROSITE" id="PS00662">
    <property type="entry name" value="T2SP_E"/>
    <property type="match status" value="1"/>
</dbReference>
<dbReference type="GO" id="GO:0016887">
    <property type="term" value="F:ATP hydrolysis activity"/>
    <property type="evidence" value="ECO:0007669"/>
    <property type="project" value="InterPro"/>
</dbReference>
<evidence type="ECO:0000259" key="2">
    <source>
        <dbReference type="PROSITE" id="PS00662"/>
    </source>
</evidence>
<dbReference type="EMBL" id="PIPO01000003">
    <property type="protein sequence ID" value="RUO32964.1"/>
    <property type="molecule type" value="Genomic_DNA"/>
</dbReference>
<dbReference type="AlphaFoldDB" id="A0A432WGQ6"/>
<dbReference type="SMART" id="SM00382">
    <property type="entry name" value="AAA"/>
    <property type="match status" value="1"/>
</dbReference>
<proteinExistence type="inferred from homology"/>
<feature type="domain" description="Bacterial type II secretion system protein E" evidence="2">
    <location>
        <begin position="193"/>
        <end position="207"/>
    </location>
</feature>
<evidence type="ECO:0000313" key="4">
    <source>
        <dbReference type="Proteomes" id="UP000287823"/>
    </source>
</evidence>
<reference evidence="3 4" key="1">
    <citation type="journal article" date="2011" name="Front. Microbiol.">
        <title>Genomic signatures of strain selection and enhancement in Bacillus atrophaeus var. globigii, a historical biowarfare simulant.</title>
        <authorList>
            <person name="Gibbons H.S."/>
            <person name="Broomall S.M."/>
            <person name="McNew L.A."/>
            <person name="Daligault H."/>
            <person name="Chapman C."/>
            <person name="Bruce D."/>
            <person name="Karavis M."/>
            <person name="Krepps M."/>
            <person name="McGregor P.A."/>
            <person name="Hong C."/>
            <person name="Park K.H."/>
            <person name="Akmal A."/>
            <person name="Feldman A."/>
            <person name="Lin J.S."/>
            <person name="Chang W.E."/>
            <person name="Higgs B.W."/>
            <person name="Demirev P."/>
            <person name="Lindquist J."/>
            <person name="Liem A."/>
            <person name="Fochler E."/>
            <person name="Read T.D."/>
            <person name="Tapia R."/>
            <person name="Johnson S."/>
            <person name="Bishop-Lilly K.A."/>
            <person name="Detter C."/>
            <person name="Han C."/>
            <person name="Sozhamannan S."/>
            <person name="Rosenzweig C.N."/>
            <person name="Skowronski E.W."/>
        </authorList>
    </citation>
    <scope>NUCLEOTIDE SEQUENCE [LARGE SCALE GENOMIC DNA]</scope>
    <source>
        <strain evidence="3 4">Y4G10-17</strain>
    </source>
</reference>
<protein>
    <submittedName>
        <fullName evidence="3">Twitching motility protein PilT</fullName>
    </submittedName>
</protein>
<dbReference type="CDD" id="cd01131">
    <property type="entry name" value="PilT"/>
    <property type="match status" value="1"/>
</dbReference>
<dbReference type="PANTHER" id="PTHR30486:SF6">
    <property type="entry name" value="TYPE IV PILUS RETRACTATION ATPASE PILT"/>
    <property type="match status" value="1"/>
</dbReference>
<accession>A0A432WGQ6</accession>
<dbReference type="GO" id="GO:0005524">
    <property type="term" value="F:ATP binding"/>
    <property type="evidence" value="ECO:0007669"/>
    <property type="project" value="InterPro"/>
</dbReference>
<dbReference type="InterPro" id="IPR001482">
    <property type="entry name" value="T2SS/T4SS_dom"/>
</dbReference>
<dbReference type="InterPro" id="IPR006321">
    <property type="entry name" value="PilT/PilU"/>
</dbReference>
<comment type="similarity">
    <text evidence="1">Belongs to the GSP E family.</text>
</comment>
<dbReference type="InterPro" id="IPR003593">
    <property type="entry name" value="AAA+_ATPase"/>
</dbReference>
<dbReference type="Proteomes" id="UP000287823">
    <property type="component" value="Unassembled WGS sequence"/>
</dbReference>
<dbReference type="NCBIfam" id="TIGR01420">
    <property type="entry name" value="pilT_fam"/>
    <property type="match status" value="1"/>
</dbReference>
<dbReference type="PANTHER" id="PTHR30486">
    <property type="entry name" value="TWITCHING MOTILITY PROTEIN PILT"/>
    <property type="match status" value="1"/>
</dbReference>